<dbReference type="RefSeq" id="WP_238128213.1">
    <property type="nucleotide sequence ID" value="NZ_JAKNHJ010000013.1"/>
</dbReference>
<dbReference type="InterPro" id="IPR024455">
    <property type="entry name" value="Phage_capsid"/>
</dbReference>
<dbReference type="NCBIfam" id="TIGR01554">
    <property type="entry name" value="major_cap_HK97"/>
    <property type="match status" value="1"/>
</dbReference>
<dbReference type="InterPro" id="IPR006433">
    <property type="entry name" value="Prohead_protease"/>
</dbReference>
<evidence type="ECO:0000256" key="4">
    <source>
        <dbReference type="ARBA" id="ARBA00022801"/>
    </source>
</evidence>
<feature type="region of interest" description="Disordered" evidence="5">
    <location>
        <begin position="152"/>
        <end position="180"/>
    </location>
</feature>
<comment type="caution">
    <text evidence="7">The sequence shown here is derived from an EMBL/GenBank/DDBJ whole genome shotgun (WGS) entry which is preliminary data.</text>
</comment>
<gene>
    <name evidence="7" type="ORF">L0M99_07165</name>
</gene>
<dbReference type="GO" id="GO:0006508">
    <property type="term" value="P:proteolysis"/>
    <property type="evidence" value="ECO:0007669"/>
    <property type="project" value="UniProtKB-KW"/>
</dbReference>
<dbReference type="AlphaFoldDB" id="A0AAJ1BCS7"/>
<dbReference type="Pfam" id="PF25209">
    <property type="entry name" value="Phage_capsid_4"/>
    <property type="match status" value="1"/>
</dbReference>
<dbReference type="InterPro" id="IPR054613">
    <property type="entry name" value="Peptidase_S78_dom"/>
</dbReference>
<evidence type="ECO:0000313" key="7">
    <source>
        <dbReference type="EMBL" id="MCG4618271.1"/>
    </source>
</evidence>
<reference evidence="7" key="1">
    <citation type="submission" date="2022-01" db="EMBL/GenBank/DDBJ databases">
        <title>Collection of gut derived symbiotic bacterial strains cultured from healthy donors.</title>
        <authorList>
            <person name="Lin H."/>
            <person name="Kohout C."/>
            <person name="Waligurski E."/>
            <person name="Pamer E.G."/>
        </authorList>
    </citation>
    <scope>NUCLEOTIDE SEQUENCE</scope>
    <source>
        <strain evidence="7">DFI.7.46</strain>
    </source>
</reference>
<evidence type="ECO:0000259" key="6">
    <source>
        <dbReference type="Pfam" id="PF04586"/>
    </source>
</evidence>
<dbReference type="Pfam" id="PF04586">
    <property type="entry name" value="Peptidase_S78"/>
    <property type="match status" value="1"/>
</dbReference>
<feature type="domain" description="Prohead serine protease" evidence="6">
    <location>
        <begin position="12"/>
        <end position="154"/>
    </location>
</feature>
<comment type="subcellular location">
    <subcellularLocation>
        <location evidence="1">Virion</location>
    </subcellularLocation>
</comment>
<evidence type="ECO:0000256" key="1">
    <source>
        <dbReference type="ARBA" id="ARBA00004328"/>
    </source>
</evidence>
<dbReference type="Proteomes" id="UP001200537">
    <property type="component" value="Unassembled WGS sequence"/>
</dbReference>
<proteinExistence type="predicted"/>
<dbReference type="SUPFAM" id="SSF56563">
    <property type="entry name" value="Major capsid protein gp5"/>
    <property type="match status" value="1"/>
</dbReference>
<sequence length="517" mass="57002">MSDLDQLQTRSLTIRADGNKEERGVTALGVPYNDETQIWDGLYEQFAPGSVDATGAILRYAHSEPIGRITATRETENGVEFDGVISQTTRGNEIYQLLKDGVLTSCSIGFEGIEYDQEDREDGAHITWKKVRAREFSIVEFPAYEAAKIEKVREKQPKPKEKEKEKDMENETTTETAETLERMEALERSLAALADKPAPTTPGINYRSYGEFVAGYKKGEDDAKQLARAAATGTTADYVNLPVWLGDIEKRMEAKQPIKNLFTTIALPSTGMTMEYGLKAEPSTIKVGEQAKEGDKLVTGLPATWTVQSATVSTYGGAVDNITRQSIERTTSPVILDEIFKDLAYQYAATIEADVREKFQALAADNTPVLTLTKGTTATVADLEDLLLDLTDVYEDIPYSMDGLLVSPSVFKWVKNLPRDPRALQLQGAPLEHQGTITFNLPSAQIGQITISRVPKWEGDHMVAYSKDALTTAELPGAPLRLEDENITTLTKQFSVYGYAAIFSQHPDLIKPVKIGA</sequence>
<evidence type="ECO:0000313" key="8">
    <source>
        <dbReference type="Proteomes" id="UP001200537"/>
    </source>
</evidence>
<evidence type="ECO:0000256" key="5">
    <source>
        <dbReference type="SAM" id="MobiDB-lite"/>
    </source>
</evidence>
<dbReference type="NCBIfam" id="TIGR01543">
    <property type="entry name" value="proheadase_HK97"/>
    <property type="match status" value="1"/>
</dbReference>
<keyword evidence="3 7" id="KW-0645">Protease</keyword>
<keyword evidence="4" id="KW-0378">Hydrolase</keyword>
<evidence type="ECO:0000256" key="2">
    <source>
        <dbReference type="ARBA" id="ARBA00022612"/>
    </source>
</evidence>
<evidence type="ECO:0000256" key="3">
    <source>
        <dbReference type="ARBA" id="ARBA00022670"/>
    </source>
</evidence>
<accession>A0AAJ1BCS7</accession>
<dbReference type="GO" id="GO:0008233">
    <property type="term" value="F:peptidase activity"/>
    <property type="evidence" value="ECO:0007669"/>
    <property type="project" value="UniProtKB-KW"/>
</dbReference>
<keyword evidence="2" id="KW-1188">Viral release from host cell</keyword>
<dbReference type="EMBL" id="JAKNHJ010000013">
    <property type="protein sequence ID" value="MCG4618271.1"/>
    <property type="molecule type" value="Genomic_DNA"/>
</dbReference>
<name>A0AAJ1BCS7_9ACTO</name>
<organism evidence="7 8">
    <name type="scientific">Varibaculum cambriense</name>
    <dbReference type="NCBI Taxonomy" id="184870"/>
    <lineage>
        <taxon>Bacteria</taxon>
        <taxon>Bacillati</taxon>
        <taxon>Actinomycetota</taxon>
        <taxon>Actinomycetes</taxon>
        <taxon>Actinomycetales</taxon>
        <taxon>Actinomycetaceae</taxon>
        <taxon>Varibaculum</taxon>
    </lineage>
</organism>
<feature type="compositionally biased region" description="Basic and acidic residues" evidence="5">
    <location>
        <begin position="152"/>
        <end position="169"/>
    </location>
</feature>
<protein>
    <submittedName>
        <fullName evidence="7">HK97 family phage prohead protease</fullName>
    </submittedName>
</protein>